<dbReference type="SFLD" id="SFLDS00003">
    <property type="entry name" value="Haloacid_Dehalogenase"/>
    <property type="match status" value="1"/>
</dbReference>
<keyword evidence="10 12" id="KW-0406">Ion transport</keyword>
<dbReference type="KEGG" id="ccp:CHC_T00006343001"/>
<dbReference type="Gene3D" id="3.40.1110.10">
    <property type="entry name" value="Calcium-transporting ATPase, cytoplasmic domain N"/>
    <property type="match status" value="1"/>
</dbReference>
<dbReference type="EMBL" id="HG001898">
    <property type="protein sequence ID" value="CDF38164.1"/>
    <property type="molecule type" value="Genomic_DNA"/>
</dbReference>
<feature type="transmembrane region" description="Helical" evidence="12">
    <location>
        <begin position="248"/>
        <end position="269"/>
    </location>
</feature>
<feature type="domain" description="P-type ATPase A" evidence="13">
    <location>
        <begin position="131"/>
        <end position="226"/>
    </location>
</feature>
<dbReference type="InterPro" id="IPR018303">
    <property type="entry name" value="ATPase_P-typ_P_site"/>
</dbReference>
<comment type="function">
    <text evidence="12">Catalyzes the hydrolysis of ATP coupled with the transport of calcium.</text>
</comment>
<dbReference type="Proteomes" id="UP000012073">
    <property type="component" value="Unassembled WGS sequence"/>
</dbReference>
<dbReference type="OMA" id="AVPERWC"/>
<evidence type="ECO:0000313" key="16">
    <source>
        <dbReference type="Proteomes" id="UP000012073"/>
    </source>
</evidence>
<dbReference type="InterPro" id="IPR006068">
    <property type="entry name" value="ATPase_P-typ_cation-transptr_C"/>
</dbReference>
<evidence type="ECO:0000256" key="12">
    <source>
        <dbReference type="RuleBase" id="RU361146"/>
    </source>
</evidence>
<keyword evidence="3 12" id="KW-0812">Transmembrane</keyword>
<dbReference type="Gramene" id="CDF38164">
    <property type="protein sequence ID" value="CDF38164"/>
    <property type="gene ID" value="CHC_T00006343001"/>
</dbReference>
<keyword evidence="12" id="KW-0106">Calcium</keyword>
<accession>R7QJ90</accession>
<dbReference type="SUPFAM" id="SSF81665">
    <property type="entry name" value="Calcium ATPase, transmembrane domain M"/>
    <property type="match status" value="1"/>
</dbReference>
<dbReference type="OrthoDB" id="3352408at2759"/>
<evidence type="ECO:0000256" key="6">
    <source>
        <dbReference type="ARBA" id="ARBA00022840"/>
    </source>
</evidence>
<dbReference type="STRING" id="2769.R7QJ90"/>
<dbReference type="SUPFAM" id="SSF56784">
    <property type="entry name" value="HAD-like"/>
    <property type="match status" value="1"/>
</dbReference>
<dbReference type="Pfam" id="PF00689">
    <property type="entry name" value="Cation_ATPase_C"/>
    <property type="match status" value="1"/>
</dbReference>
<evidence type="ECO:0000256" key="2">
    <source>
        <dbReference type="ARBA" id="ARBA00022448"/>
    </source>
</evidence>
<evidence type="ECO:0000256" key="11">
    <source>
        <dbReference type="ARBA" id="ARBA00023136"/>
    </source>
</evidence>
<evidence type="ECO:0000256" key="4">
    <source>
        <dbReference type="ARBA" id="ARBA00022723"/>
    </source>
</evidence>
<dbReference type="Gene3D" id="2.70.150.10">
    <property type="entry name" value="Calcium-transporting ATPase, cytoplasmic transduction domain A"/>
    <property type="match status" value="1"/>
</dbReference>
<name>R7QJ90_CHOCR</name>
<dbReference type="GO" id="GO:0012505">
    <property type="term" value="C:endomembrane system"/>
    <property type="evidence" value="ECO:0007669"/>
    <property type="project" value="UniProtKB-SubCell"/>
</dbReference>
<reference evidence="16" key="1">
    <citation type="journal article" date="2013" name="Proc. Natl. Acad. Sci. U.S.A.">
        <title>Genome structure and metabolic features in the red seaweed Chondrus crispus shed light on evolution of the Archaeplastida.</title>
        <authorList>
            <person name="Collen J."/>
            <person name="Porcel B."/>
            <person name="Carre W."/>
            <person name="Ball S.G."/>
            <person name="Chaparro C."/>
            <person name="Tonon T."/>
            <person name="Barbeyron T."/>
            <person name="Michel G."/>
            <person name="Noel B."/>
            <person name="Valentin K."/>
            <person name="Elias M."/>
            <person name="Artiguenave F."/>
            <person name="Arun A."/>
            <person name="Aury J.M."/>
            <person name="Barbosa-Neto J.F."/>
            <person name="Bothwell J.H."/>
            <person name="Bouget F.Y."/>
            <person name="Brillet L."/>
            <person name="Cabello-Hurtado F."/>
            <person name="Capella-Gutierrez S."/>
            <person name="Charrier B."/>
            <person name="Cladiere L."/>
            <person name="Cock J.M."/>
            <person name="Coelho S.M."/>
            <person name="Colleoni C."/>
            <person name="Czjzek M."/>
            <person name="Da Silva C."/>
            <person name="Delage L."/>
            <person name="Denoeud F."/>
            <person name="Deschamps P."/>
            <person name="Dittami S.M."/>
            <person name="Gabaldon T."/>
            <person name="Gachon C.M."/>
            <person name="Groisillier A."/>
            <person name="Herve C."/>
            <person name="Jabbari K."/>
            <person name="Katinka M."/>
            <person name="Kloareg B."/>
            <person name="Kowalczyk N."/>
            <person name="Labadie K."/>
            <person name="Leblanc C."/>
            <person name="Lopez P.J."/>
            <person name="McLachlan D.H."/>
            <person name="Meslet-Cladiere L."/>
            <person name="Moustafa A."/>
            <person name="Nehr Z."/>
            <person name="Nyvall Collen P."/>
            <person name="Panaud O."/>
            <person name="Partensky F."/>
            <person name="Poulain J."/>
            <person name="Rensing S.A."/>
            <person name="Rousvoal S."/>
            <person name="Samson G."/>
            <person name="Symeonidi A."/>
            <person name="Weissenbach J."/>
            <person name="Zambounis A."/>
            <person name="Wincker P."/>
            <person name="Boyen C."/>
        </authorList>
    </citation>
    <scope>NUCLEOTIDE SEQUENCE [LARGE SCALE GENOMIC DNA]</scope>
    <source>
        <strain evidence="16">cv. Stackhouse</strain>
    </source>
</reference>
<keyword evidence="2 12" id="KW-0813">Transport</keyword>
<evidence type="ECO:0000256" key="7">
    <source>
        <dbReference type="ARBA" id="ARBA00022842"/>
    </source>
</evidence>
<keyword evidence="8" id="KW-1278">Translocase</keyword>
<comment type="caution">
    <text evidence="12">Lacks conserved residue(s) required for the propagation of feature annotation.</text>
</comment>
<dbReference type="InterPro" id="IPR006408">
    <property type="entry name" value="P-type_ATPase_IIB"/>
</dbReference>
<dbReference type="Pfam" id="PF13246">
    <property type="entry name" value="Cation_ATPase"/>
    <property type="match status" value="1"/>
</dbReference>
<dbReference type="SUPFAM" id="SSF81660">
    <property type="entry name" value="Metal cation-transporting ATPase, ATP-binding domain N"/>
    <property type="match status" value="1"/>
</dbReference>
<dbReference type="PhylomeDB" id="R7QJ90"/>
<evidence type="ECO:0000259" key="13">
    <source>
        <dbReference type="Pfam" id="PF00122"/>
    </source>
</evidence>
<proteinExistence type="inferred from homology"/>
<dbReference type="SFLD" id="SFLDF00027">
    <property type="entry name" value="p-type_atpase"/>
    <property type="match status" value="1"/>
</dbReference>
<feature type="transmembrane region" description="Helical" evidence="12">
    <location>
        <begin position="859"/>
        <end position="878"/>
    </location>
</feature>
<feature type="domain" description="Cation-transporting P-type ATPase C-terminal" evidence="14">
    <location>
        <begin position="719"/>
        <end position="879"/>
    </location>
</feature>
<evidence type="ECO:0000256" key="5">
    <source>
        <dbReference type="ARBA" id="ARBA00022741"/>
    </source>
</evidence>
<dbReference type="GO" id="GO:0005524">
    <property type="term" value="F:ATP binding"/>
    <property type="evidence" value="ECO:0007669"/>
    <property type="project" value="UniProtKB-KW"/>
</dbReference>
<keyword evidence="5 12" id="KW-0547">Nucleotide-binding</keyword>
<dbReference type="InterPro" id="IPR023298">
    <property type="entry name" value="ATPase_P-typ_TM_dom_sf"/>
</dbReference>
<evidence type="ECO:0000256" key="9">
    <source>
        <dbReference type="ARBA" id="ARBA00022989"/>
    </source>
</evidence>
<dbReference type="InterPro" id="IPR008250">
    <property type="entry name" value="ATPase_P-typ_transduc_dom_A_sf"/>
</dbReference>
<dbReference type="PANTHER" id="PTHR24093:SF369">
    <property type="entry name" value="CALCIUM-TRANSPORTING ATPASE"/>
    <property type="match status" value="1"/>
</dbReference>
<dbReference type="Pfam" id="PF00122">
    <property type="entry name" value="E1-E2_ATPase"/>
    <property type="match status" value="1"/>
</dbReference>
<feature type="transmembrane region" description="Helical" evidence="12">
    <location>
        <begin position="822"/>
        <end position="847"/>
    </location>
</feature>
<dbReference type="InterPro" id="IPR023299">
    <property type="entry name" value="ATPase_P-typ_cyto_dom_N"/>
</dbReference>
<comment type="catalytic activity">
    <reaction evidence="12">
        <text>Ca(2+)(in) + ATP + H2O = Ca(2+)(out) + ADP + phosphate + H(+)</text>
        <dbReference type="Rhea" id="RHEA:18105"/>
        <dbReference type="ChEBI" id="CHEBI:15377"/>
        <dbReference type="ChEBI" id="CHEBI:15378"/>
        <dbReference type="ChEBI" id="CHEBI:29108"/>
        <dbReference type="ChEBI" id="CHEBI:30616"/>
        <dbReference type="ChEBI" id="CHEBI:43474"/>
        <dbReference type="ChEBI" id="CHEBI:456216"/>
        <dbReference type="EC" id="7.2.2.10"/>
    </reaction>
</comment>
<evidence type="ECO:0000256" key="10">
    <source>
        <dbReference type="ARBA" id="ARBA00023065"/>
    </source>
</evidence>
<organism evidence="15 16">
    <name type="scientific">Chondrus crispus</name>
    <name type="common">Carrageen Irish moss</name>
    <name type="synonym">Polymorpha crispa</name>
    <dbReference type="NCBI Taxonomy" id="2769"/>
    <lineage>
        <taxon>Eukaryota</taxon>
        <taxon>Rhodophyta</taxon>
        <taxon>Florideophyceae</taxon>
        <taxon>Rhodymeniophycidae</taxon>
        <taxon>Gigartinales</taxon>
        <taxon>Gigartinaceae</taxon>
        <taxon>Chondrus</taxon>
    </lineage>
</organism>
<dbReference type="GO" id="GO:0005886">
    <property type="term" value="C:plasma membrane"/>
    <property type="evidence" value="ECO:0007669"/>
    <property type="project" value="TreeGrafter"/>
</dbReference>
<keyword evidence="7" id="KW-0460">Magnesium</keyword>
<dbReference type="PROSITE" id="PS00154">
    <property type="entry name" value="ATPASE_E1_E2"/>
    <property type="match status" value="1"/>
</dbReference>
<evidence type="ECO:0000256" key="8">
    <source>
        <dbReference type="ARBA" id="ARBA00022967"/>
    </source>
</evidence>
<keyword evidence="6 12" id="KW-0067">ATP-binding</keyword>
<evidence type="ECO:0000259" key="14">
    <source>
        <dbReference type="Pfam" id="PF00689"/>
    </source>
</evidence>
<feature type="transmembrane region" description="Helical" evidence="12">
    <location>
        <begin position="777"/>
        <end position="801"/>
    </location>
</feature>
<evidence type="ECO:0000313" key="15">
    <source>
        <dbReference type="EMBL" id="CDF38164.1"/>
    </source>
</evidence>
<dbReference type="GO" id="GO:0046872">
    <property type="term" value="F:metal ion binding"/>
    <property type="evidence" value="ECO:0007669"/>
    <property type="project" value="UniProtKB-KW"/>
</dbReference>
<dbReference type="InterPro" id="IPR044492">
    <property type="entry name" value="P_typ_ATPase_HD_dom"/>
</dbReference>
<evidence type="ECO:0000256" key="3">
    <source>
        <dbReference type="ARBA" id="ARBA00022692"/>
    </source>
</evidence>
<dbReference type="PRINTS" id="PR00119">
    <property type="entry name" value="CATATPASE"/>
</dbReference>
<dbReference type="GeneID" id="17325738"/>
<dbReference type="InterPro" id="IPR001757">
    <property type="entry name" value="P_typ_ATPase"/>
</dbReference>
<keyword evidence="9 12" id="KW-1133">Transmembrane helix</keyword>
<dbReference type="GO" id="GO:0016887">
    <property type="term" value="F:ATP hydrolysis activity"/>
    <property type="evidence" value="ECO:0007669"/>
    <property type="project" value="InterPro"/>
</dbReference>
<dbReference type="EC" id="7.2.2.10" evidence="12"/>
<keyword evidence="4" id="KW-0479">Metal-binding</keyword>
<dbReference type="InterPro" id="IPR036412">
    <property type="entry name" value="HAD-like_sf"/>
</dbReference>
<dbReference type="GO" id="GO:0005388">
    <property type="term" value="F:P-type calcium transporter activity"/>
    <property type="evidence" value="ECO:0007669"/>
    <property type="project" value="UniProtKB-EC"/>
</dbReference>
<dbReference type="AlphaFoldDB" id="R7QJ90"/>
<dbReference type="Gene3D" id="3.40.50.1000">
    <property type="entry name" value="HAD superfamily/HAD-like"/>
    <property type="match status" value="1"/>
</dbReference>
<dbReference type="InterPro" id="IPR059000">
    <property type="entry name" value="ATPase_P-type_domA"/>
</dbReference>
<dbReference type="NCBIfam" id="TIGR01494">
    <property type="entry name" value="ATPase_P-type"/>
    <property type="match status" value="2"/>
</dbReference>
<protein>
    <recommendedName>
        <fullName evidence="12">Calcium-transporting ATPase</fullName>
        <ecNumber evidence="12">7.2.2.10</ecNumber>
    </recommendedName>
</protein>
<comment type="subcellular location">
    <subcellularLocation>
        <location evidence="1">Endomembrane system</location>
        <topology evidence="1">Multi-pass membrane protein</topology>
    </subcellularLocation>
    <subcellularLocation>
        <location evidence="12">Membrane</location>
        <topology evidence="12">Multi-pass membrane protein</topology>
    </subcellularLocation>
</comment>
<dbReference type="Gene3D" id="1.20.1110.10">
    <property type="entry name" value="Calcium-transporting ATPase, transmembrane domain"/>
    <property type="match status" value="1"/>
</dbReference>
<dbReference type="SUPFAM" id="SSF81653">
    <property type="entry name" value="Calcium ATPase, transduction domain A"/>
    <property type="match status" value="1"/>
</dbReference>
<feature type="transmembrane region" description="Helical" evidence="12">
    <location>
        <begin position="289"/>
        <end position="312"/>
    </location>
</feature>
<comment type="similarity">
    <text evidence="12">Belongs to the cation transport ATPase (P-type) (TC 3.A.3) family.</text>
</comment>
<keyword evidence="12" id="KW-0109">Calcium transport</keyword>
<dbReference type="PANTHER" id="PTHR24093">
    <property type="entry name" value="CATION TRANSPORTING ATPASE"/>
    <property type="match status" value="1"/>
</dbReference>
<dbReference type="PRINTS" id="PR00120">
    <property type="entry name" value="HATPASE"/>
</dbReference>
<keyword evidence="11 12" id="KW-0472">Membrane</keyword>
<gene>
    <name evidence="15" type="ORF">CHC_T00006343001</name>
</gene>
<dbReference type="InterPro" id="IPR023214">
    <property type="entry name" value="HAD_sf"/>
</dbReference>
<dbReference type="NCBIfam" id="TIGR01517">
    <property type="entry name" value="ATPase-IIB_Ca"/>
    <property type="match status" value="1"/>
</dbReference>
<feature type="transmembrane region" description="Helical" evidence="12">
    <location>
        <begin position="89"/>
        <end position="111"/>
    </location>
</feature>
<dbReference type="RefSeq" id="XP_005718033.1">
    <property type="nucleotide sequence ID" value="XM_005717976.1"/>
</dbReference>
<feature type="transmembrane region" description="Helical" evidence="12">
    <location>
        <begin position="700"/>
        <end position="722"/>
    </location>
</feature>
<evidence type="ECO:0000256" key="1">
    <source>
        <dbReference type="ARBA" id="ARBA00004127"/>
    </source>
</evidence>
<sequence length="996" mass="108079">MEAAEGGNIAHPFTLAAEELASGVEHRDPAWLEEHGGTQGLAKALRTSLDTGLHGDELASSLQPRADAYGSNVFNLIIGLAVADKRAHYGYLEGIAIIIVVCIVVLVQATIDHQKEAKFRQLNSVKDNYDVHIVRAGATEAHSAEEVLVGDLIKVSAGDKLPADGILVQGSALKTNESAMTGEPIDITKEVGADVFMLSGTTISEGVGHVLVLAVGERSQWGVILKGLIVEPEDTPLQERLDRLAWNIGKVGILFATLTFCVSTIRWIVDSANASQWEFSNLLDFFIDAITIVVVAIPEGLPLAITLGLAFAMRKMMKDNNLVRRLEACETMGSATQLNADKTGTLTQNRMTIHFVYENADDPKAVDADMSAKFRDLVAVNMSVNSQANLQFSHGKIDHLGNKTECALLQLVNLWGKNYEALRKEHKSERIYMFDSNKKCMSTSERITDETVRLHTKGAPEMVVKSCTGKLAADGVTVEAMDAEAREEVGMVVEGMARRGLRTLLMAYRDVNHDANDKEFWDKPPDSELVYLGVVGIKDPIRPETREAVKQLKEAGVTVRMVTGDNALTARYIAREAGILDDDGLVMEGPEFRKMSEEERSTVALKLQVLARSTPNDKLILVSAQKKLGEVTSVTGDGTNDGPALKEADVGFALGIVGTEIAKEACDIVILDDNIQSMTKAVLWGRNVYESIRKFLQFQLVVNVVAVTLNFISACAGVPLPLGAVPLLWVNMIMDSMGALALATEPPKGDLLQRKPFGRRAPLINRPMYRNIIGISVYQLIVLDLEINTIIFNVFVFMQIGSEINARQIVKKNVFSGIHKSALFLIIIGITCCVQVGIMFGVGGTQVGESIGIGRINGIAWGTSAVLGALVLPWGFLVRCIPLDWCYGPMDEDPTAMSKLEKVLHVPNRKLLHLPQDDGYGPGYIDKISSGTAETVGSSTPPGAEHEVAVMNGLTGPSPAKVRLRVFVHAVAFVNVISRSRMSRASSQTPSRAEDV</sequence>
<dbReference type="SFLD" id="SFLDG00002">
    <property type="entry name" value="C1.7:_P-type_atpase_like"/>
    <property type="match status" value="1"/>
</dbReference>
<keyword evidence="16" id="KW-1185">Reference proteome</keyword>